<dbReference type="Proteomes" id="UP000177124">
    <property type="component" value="Unassembled WGS sequence"/>
</dbReference>
<name>A0A1F5GCZ2_9BACT</name>
<dbReference type="STRING" id="1797716.A3D07_03725"/>
<evidence type="ECO:0000256" key="1">
    <source>
        <dbReference type="ARBA" id="ARBA00009943"/>
    </source>
</evidence>
<dbReference type="PANTHER" id="PTHR36174">
    <property type="entry name" value="LIPID II:GLYCINE GLYCYLTRANSFERASE"/>
    <property type="match status" value="1"/>
</dbReference>
<accession>A0A1F5GCZ2</accession>
<comment type="caution">
    <text evidence="7">The sequence shown here is derived from an EMBL/GenBank/DDBJ whole genome shotgun (WGS) entry which is preliminary data.</text>
</comment>
<keyword evidence="6" id="KW-0961">Cell wall biogenesis/degradation</keyword>
<dbReference type="InterPro" id="IPR016181">
    <property type="entry name" value="Acyl_CoA_acyltransferase"/>
</dbReference>
<dbReference type="InterPro" id="IPR050644">
    <property type="entry name" value="PG_Glycine_Bridge_Synth"/>
</dbReference>
<reference evidence="7 8" key="1">
    <citation type="journal article" date="2016" name="Nat. Commun.">
        <title>Thousands of microbial genomes shed light on interconnected biogeochemical processes in an aquifer system.</title>
        <authorList>
            <person name="Anantharaman K."/>
            <person name="Brown C.T."/>
            <person name="Hug L.A."/>
            <person name="Sharon I."/>
            <person name="Castelle C.J."/>
            <person name="Probst A.J."/>
            <person name="Thomas B.C."/>
            <person name="Singh A."/>
            <person name="Wilkins M.J."/>
            <person name="Karaoz U."/>
            <person name="Brodie E.L."/>
            <person name="Williams K.H."/>
            <person name="Hubbard S.S."/>
            <person name="Banfield J.F."/>
        </authorList>
    </citation>
    <scope>NUCLEOTIDE SEQUENCE [LARGE SCALE GENOMIC DNA]</scope>
</reference>
<evidence type="ECO:0000256" key="2">
    <source>
        <dbReference type="ARBA" id="ARBA00022679"/>
    </source>
</evidence>
<keyword evidence="4" id="KW-0573">Peptidoglycan synthesis</keyword>
<dbReference type="EMBL" id="MFBF01000067">
    <property type="protein sequence ID" value="OGD89720.1"/>
    <property type="molecule type" value="Genomic_DNA"/>
</dbReference>
<evidence type="ECO:0000313" key="8">
    <source>
        <dbReference type="Proteomes" id="UP000177124"/>
    </source>
</evidence>
<keyword evidence="3" id="KW-0133">Cell shape</keyword>
<keyword evidence="2" id="KW-0808">Transferase</keyword>
<dbReference type="GO" id="GO:0008360">
    <property type="term" value="P:regulation of cell shape"/>
    <property type="evidence" value="ECO:0007669"/>
    <property type="project" value="UniProtKB-KW"/>
</dbReference>
<dbReference type="AlphaFoldDB" id="A0A1F5GCZ2"/>
<dbReference type="PROSITE" id="PS51191">
    <property type="entry name" value="FEMABX"/>
    <property type="match status" value="1"/>
</dbReference>
<dbReference type="GO" id="GO:0071555">
    <property type="term" value="P:cell wall organization"/>
    <property type="evidence" value="ECO:0007669"/>
    <property type="project" value="UniProtKB-KW"/>
</dbReference>
<keyword evidence="5" id="KW-0012">Acyltransferase</keyword>
<dbReference type="Gene3D" id="3.40.630.30">
    <property type="match status" value="2"/>
</dbReference>
<dbReference type="GO" id="GO:0016755">
    <property type="term" value="F:aminoacyltransferase activity"/>
    <property type="evidence" value="ECO:0007669"/>
    <property type="project" value="InterPro"/>
</dbReference>
<evidence type="ECO:0000313" key="7">
    <source>
        <dbReference type="EMBL" id="OGD89720.1"/>
    </source>
</evidence>
<evidence type="ECO:0008006" key="9">
    <source>
        <dbReference type="Google" id="ProtNLM"/>
    </source>
</evidence>
<evidence type="ECO:0000256" key="3">
    <source>
        <dbReference type="ARBA" id="ARBA00022960"/>
    </source>
</evidence>
<comment type="similarity">
    <text evidence="1">Belongs to the FemABX family.</text>
</comment>
<dbReference type="PANTHER" id="PTHR36174:SF1">
    <property type="entry name" value="LIPID II:GLYCINE GLYCYLTRANSFERASE"/>
    <property type="match status" value="1"/>
</dbReference>
<organism evidence="7 8">
    <name type="scientific">Candidatus Curtissbacteria bacterium RIFCSPHIGHO2_02_FULL_42_15</name>
    <dbReference type="NCBI Taxonomy" id="1797716"/>
    <lineage>
        <taxon>Bacteria</taxon>
        <taxon>Candidatus Curtissiibacteriota</taxon>
    </lineage>
</organism>
<dbReference type="SUPFAM" id="SSF55729">
    <property type="entry name" value="Acyl-CoA N-acyltransferases (Nat)"/>
    <property type="match status" value="2"/>
</dbReference>
<proteinExistence type="inferred from homology"/>
<evidence type="ECO:0000256" key="4">
    <source>
        <dbReference type="ARBA" id="ARBA00022984"/>
    </source>
</evidence>
<dbReference type="Pfam" id="PF02388">
    <property type="entry name" value="FemAB"/>
    <property type="match status" value="1"/>
</dbReference>
<dbReference type="GO" id="GO:0009252">
    <property type="term" value="P:peptidoglycan biosynthetic process"/>
    <property type="evidence" value="ECO:0007669"/>
    <property type="project" value="UniProtKB-KW"/>
</dbReference>
<protein>
    <recommendedName>
        <fullName evidence="9">BioF2-like acetyltransferase domain-containing protein</fullName>
    </recommendedName>
</protein>
<evidence type="ECO:0000256" key="6">
    <source>
        <dbReference type="ARBA" id="ARBA00023316"/>
    </source>
</evidence>
<dbReference type="InterPro" id="IPR003447">
    <property type="entry name" value="FEMABX"/>
</dbReference>
<gene>
    <name evidence="7" type="ORF">A3D07_03725</name>
</gene>
<evidence type="ECO:0000256" key="5">
    <source>
        <dbReference type="ARBA" id="ARBA00023315"/>
    </source>
</evidence>
<sequence>MVREVSQKEKGDWNKLVTHVIQSWEWGEFRKKMGTDLVRLGEYSGNKLKAAYQLTFHPVPFFKNITIGYFPKGPMPTKSMVNALVDLGAQKKAAFIKIEPNIINGRETTNDTSASPSTSERLTRLGLIRSTKSLFTKYNFLVDLTQSEENLLSKMHQKTRYNIKLAQKKGVKVDDSTADSDFKTYLKLYFETTKRQKYFGHSPAYHQKVWETLKPAKMARVLIAQYQKKPLVAWMLLNFGDTLYYPYGGSSLEHKEVMASNLVAWEAIRMGKKLNFKTFDMWGALPPDADKTNPWYGFHRFKDGYGGKHVEYIGTYDLVLRPRLYTALNLADKVRWGLLRATRG</sequence>